<sequence>MLACNRLESNNKLTRPEESCGEIKG</sequence>
<dbReference type="GO" id="GO:0008168">
    <property type="term" value="F:methyltransferase activity"/>
    <property type="evidence" value="ECO:0007669"/>
    <property type="project" value="UniProtKB-KW"/>
</dbReference>
<keyword evidence="1" id="KW-0808">Transferase</keyword>
<proteinExistence type="predicted"/>
<name>A0A2P2LBG9_RHIMU</name>
<evidence type="ECO:0000313" key="1">
    <source>
        <dbReference type="EMBL" id="MBX15316.1"/>
    </source>
</evidence>
<organism evidence="1">
    <name type="scientific">Rhizophora mucronata</name>
    <name type="common">Asiatic mangrove</name>
    <dbReference type="NCBI Taxonomy" id="61149"/>
    <lineage>
        <taxon>Eukaryota</taxon>
        <taxon>Viridiplantae</taxon>
        <taxon>Streptophyta</taxon>
        <taxon>Embryophyta</taxon>
        <taxon>Tracheophyta</taxon>
        <taxon>Spermatophyta</taxon>
        <taxon>Magnoliopsida</taxon>
        <taxon>eudicotyledons</taxon>
        <taxon>Gunneridae</taxon>
        <taxon>Pentapetalae</taxon>
        <taxon>rosids</taxon>
        <taxon>fabids</taxon>
        <taxon>Malpighiales</taxon>
        <taxon>Rhizophoraceae</taxon>
        <taxon>Rhizophora</taxon>
    </lineage>
</organism>
<dbReference type="GO" id="GO:0032259">
    <property type="term" value="P:methylation"/>
    <property type="evidence" value="ECO:0007669"/>
    <property type="project" value="UniProtKB-KW"/>
</dbReference>
<dbReference type="AlphaFoldDB" id="A0A2P2LBG9"/>
<accession>A0A2P2LBG9</accession>
<reference evidence="1" key="1">
    <citation type="submission" date="2018-02" db="EMBL/GenBank/DDBJ databases">
        <title>Rhizophora mucronata_Transcriptome.</title>
        <authorList>
            <person name="Meera S.P."/>
            <person name="Sreeshan A."/>
            <person name="Augustine A."/>
        </authorList>
    </citation>
    <scope>NUCLEOTIDE SEQUENCE</scope>
    <source>
        <tissue evidence="1">Leaf</tissue>
    </source>
</reference>
<protein>
    <submittedName>
        <fullName evidence="1">5-methyltetrahydropteroyltriglutamatehomocysteine methyltransferase-like</fullName>
    </submittedName>
</protein>
<keyword evidence="1" id="KW-0489">Methyltransferase</keyword>
<dbReference type="EMBL" id="GGEC01034832">
    <property type="protein sequence ID" value="MBX15316.1"/>
    <property type="molecule type" value="Transcribed_RNA"/>
</dbReference>